<dbReference type="HOGENOM" id="CLU_177815_0_0_4"/>
<reference evidence="3" key="3">
    <citation type="submission" date="2010-07" db="EMBL/GenBank/DDBJ databases">
        <authorList>
            <person name="Genoscope - CEA"/>
        </authorList>
    </citation>
    <scope>NUCLEOTIDE SEQUENCE</scope>
    <source>
        <strain evidence="3">3As</strain>
    </source>
</reference>
<gene>
    <name evidence="3" type="ordered locus">THI_2976</name>
    <name evidence="4" type="ORF">THICB1_50424</name>
</gene>
<keyword evidence="2" id="KW-1133">Transmembrane helix</keyword>
<sequence length="83" mass="9619">MAFVILGLIFIVLKLLSIGPVASWSWWWVLLPLALAFIWWEIIDPMFGISKKRAMGDMADRQQARRQKYRESLGLGGGERRKK</sequence>
<dbReference type="RefSeq" id="WP_013106854.1">
    <property type="nucleotide sequence ID" value="NC_014145.1"/>
</dbReference>
<dbReference type="NCBIfam" id="TIGR04438">
    <property type="entry name" value="small_Trp_rich"/>
    <property type="match status" value="1"/>
</dbReference>
<evidence type="ECO:0000256" key="1">
    <source>
        <dbReference type="SAM" id="MobiDB-lite"/>
    </source>
</evidence>
<dbReference type="InterPro" id="IPR031044">
    <property type="entry name" value="Small_Trp_rich"/>
</dbReference>
<name>D6CM03_THIA3</name>
<accession>D6CM03</accession>
<dbReference type="KEGG" id="thi:THI_2976"/>
<dbReference type="EMBL" id="CTRI01000027">
    <property type="protein sequence ID" value="CQR36361.1"/>
    <property type="molecule type" value="Genomic_DNA"/>
</dbReference>
<evidence type="ECO:0000256" key="2">
    <source>
        <dbReference type="SAM" id="Phobius"/>
    </source>
</evidence>
<proteinExistence type="predicted"/>
<evidence type="ECO:0000313" key="3">
    <source>
        <dbReference type="EMBL" id="CAZ89581.1"/>
    </source>
</evidence>
<dbReference type="Proteomes" id="UP000002372">
    <property type="component" value="Chromosome"/>
</dbReference>
<evidence type="ECO:0000313" key="4">
    <source>
        <dbReference type="EMBL" id="CQR36361.1"/>
    </source>
</evidence>
<keyword evidence="2" id="KW-0812">Transmembrane</keyword>
<dbReference type="eggNOG" id="ENOG5031562">
    <property type="taxonomic scope" value="Bacteria"/>
</dbReference>
<evidence type="ECO:0008006" key="7">
    <source>
        <dbReference type="Google" id="ProtNLM"/>
    </source>
</evidence>
<dbReference type="OrthoDB" id="8689816at2"/>
<protein>
    <recommendedName>
        <fullName evidence="7">TIGR04438 family Trp-rich protein</fullName>
    </recommendedName>
</protein>
<feature type="region of interest" description="Disordered" evidence="1">
    <location>
        <begin position="58"/>
        <end position="83"/>
    </location>
</feature>
<dbReference type="EMBL" id="FP475956">
    <property type="protein sequence ID" value="CAZ89581.1"/>
    <property type="molecule type" value="Genomic_DNA"/>
</dbReference>
<reference evidence="5" key="2">
    <citation type="journal article" date="2010" name="PLoS Genet.">
        <title>Structure, function, and evolution of the Thiomonas spp. genome.</title>
        <authorList>
            <person name="Arsene-Ploetze F."/>
            <person name="Koechler S."/>
            <person name="Marchal M."/>
            <person name="Coppee J.Y."/>
            <person name="Chandler M."/>
            <person name="Bonnefoy V."/>
            <person name="Brochier-Armanet C."/>
            <person name="Barakat M."/>
            <person name="Barbe V."/>
            <person name="Battaglia-Brunet F."/>
            <person name="Bruneel O."/>
            <person name="Bryan C.G."/>
            <person name="Cleiss-Arnold J."/>
            <person name="Cruveiller S."/>
            <person name="Erhardt M."/>
            <person name="Heinrich-Salmeron A."/>
            <person name="Hommais F."/>
            <person name="Joulian C."/>
            <person name="Krin E."/>
            <person name="Lieutaud A."/>
            <person name="Lievremont D."/>
            <person name="Michel C."/>
            <person name="Muller D."/>
            <person name="Ortet P."/>
            <person name="Proux C."/>
            <person name="Siguier P."/>
            <person name="Roche D."/>
            <person name="Rouy Z."/>
            <person name="Salvignol G."/>
            <person name="Slyemi D."/>
            <person name="Talla E."/>
            <person name="Weiss S."/>
            <person name="Weissenbach J."/>
            <person name="Medigue C."/>
            <person name="Bertin P.N."/>
        </authorList>
    </citation>
    <scope>NUCLEOTIDE SEQUENCE [LARGE SCALE GENOMIC DNA]</scope>
    <source>
        <strain evidence="5">DSM 22701 / CIP 110005 / 3As</strain>
    </source>
</reference>
<reference evidence="4 6" key="4">
    <citation type="submission" date="2015-03" db="EMBL/GenBank/DDBJ databases">
        <authorList>
            <person name="Regsiter A."/>
            <person name="william w."/>
        </authorList>
    </citation>
    <scope>NUCLEOTIDE SEQUENCE [LARGE SCALE GENOMIC DNA]</scope>
    <source>
        <strain evidence="4 6">CB1</strain>
    </source>
</reference>
<reference key="1">
    <citation type="submission" date="2009-07" db="EMBL/GenBank/DDBJ databases">
        <authorList>
            <person name="Genoscope - CEA"/>
        </authorList>
    </citation>
    <scope>NUCLEOTIDE SEQUENCE</scope>
    <source>
        <strain>3As</strain>
    </source>
</reference>
<keyword evidence="6" id="KW-1185">Reference proteome</keyword>
<evidence type="ECO:0000313" key="5">
    <source>
        <dbReference type="Proteomes" id="UP000002372"/>
    </source>
</evidence>
<dbReference type="AlphaFoldDB" id="D6CM03"/>
<evidence type="ECO:0000313" key="6">
    <source>
        <dbReference type="Proteomes" id="UP000078599"/>
    </source>
</evidence>
<organism evidence="3 5">
    <name type="scientific">Thiomonas arsenitoxydans (strain DSM 22701 / CIP 110005 / 3As)</name>
    <dbReference type="NCBI Taxonomy" id="426114"/>
    <lineage>
        <taxon>Bacteria</taxon>
        <taxon>Pseudomonadati</taxon>
        <taxon>Pseudomonadota</taxon>
        <taxon>Betaproteobacteria</taxon>
        <taxon>Burkholderiales</taxon>
        <taxon>Thiomonas</taxon>
    </lineage>
</organism>
<keyword evidence="2" id="KW-0472">Membrane</keyword>
<dbReference type="Proteomes" id="UP000078599">
    <property type="component" value="Unassembled WGS sequence"/>
</dbReference>
<feature type="transmembrane region" description="Helical" evidence="2">
    <location>
        <begin position="27"/>
        <end position="43"/>
    </location>
</feature>